<accession>G4CIL9</accession>
<dbReference type="Proteomes" id="UP000003019">
    <property type="component" value="Unassembled WGS sequence"/>
</dbReference>
<evidence type="ECO:0000313" key="1">
    <source>
        <dbReference type="EMBL" id="EGY52324.1"/>
    </source>
</evidence>
<gene>
    <name evidence="1" type="ORF">HMPREF9371_1458</name>
</gene>
<keyword evidence="2" id="KW-1185">Reference proteome</keyword>
<sequence>MPLFSKSGDNPASFFKQSKDHLSAAFNESCFFPSQTAINAIENFTAAR</sequence>
<reference evidence="1 2" key="1">
    <citation type="submission" date="2011-05" db="EMBL/GenBank/DDBJ databases">
        <authorList>
            <person name="Muzny D."/>
            <person name="Qin X."/>
            <person name="Deng J."/>
            <person name="Jiang H."/>
            <person name="Liu Y."/>
            <person name="Qu J."/>
            <person name="Song X.-Z."/>
            <person name="Zhang L."/>
            <person name="Thornton R."/>
            <person name="Coyle M."/>
            <person name="Francisco L."/>
            <person name="Jackson L."/>
            <person name="Javaid M."/>
            <person name="Korchina V."/>
            <person name="Kovar C."/>
            <person name="Mata R."/>
            <person name="Mathew T."/>
            <person name="Ngo R."/>
            <person name="Nguyen L."/>
            <person name="Nguyen N."/>
            <person name="Okwuonu G."/>
            <person name="Ongeri F."/>
            <person name="Pham C."/>
            <person name="Simmons D."/>
            <person name="Wilczek-Boney K."/>
            <person name="Hale W."/>
            <person name="Jakkamsetti A."/>
            <person name="Pham P."/>
            <person name="Ruth R."/>
            <person name="San Lucas F."/>
            <person name="Warren J."/>
            <person name="Zhang J."/>
            <person name="Zhao Z."/>
            <person name="Zhou C."/>
            <person name="Zhu D."/>
            <person name="Lee S."/>
            <person name="Bess C."/>
            <person name="Blankenburg K."/>
            <person name="Forbes L."/>
            <person name="Fu Q."/>
            <person name="Gubbala S."/>
            <person name="Hirani K."/>
            <person name="Jayaseelan J.C."/>
            <person name="Lara F."/>
            <person name="Munidasa M."/>
            <person name="Palculict T."/>
            <person name="Patil S."/>
            <person name="Pu L.-L."/>
            <person name="Saada N."/>
            <person name="Tang L."/>
            <person name="Weissenberger G."/>
            <person name="Zhu Y."/>
            <person name="Hemphill L."/>
            <person name="Shang Y."/>
            <person name="Youmans B."/>
            <person name="Ayvaz T."/>
            <person name="Ross M."/>
            <person name="Santibanez J."/>
            <person name="Aqrawi P."/>
            <person name="Gross S."/>
            <person name="Joshi V."/>
            <person name="Fowler G."/>
            <person name="Nazareth L."/>
            <person name="Reid J."/>
            <person name="Worley K."/>
            <person name="Petrosino J."/>
            <person name="Highlander S."/>
            <person name="Gibbs R."/>
        </authorList>
    </citation>
    <scope>NUCLEOTIDE SEQUENCE [LARGE SCALE GENOMIC DNA]</scope>
    <source>
        <strain evidence="1 2">871</strain>
    </source>
</reference>
<name>G4CIL9_9NEIS</name>
<protein>
    <submittedName>
        <fullName evidence="1">Uncharacterized protein</fullName>
    </submittedName>
</protein>
<dbReference type="HOGENOM" id="CLU_3155293_0_0_4"/>
<comment type="caution">
    <text evidence="1">The sequence shown here is derived from an EMBL/GenBank/DDBJ whole genome shotgun (WGS) entry which is preliminary data.</text>
</comment>
<evidence type="ECO:0000313" key="2">
    <source>
        <dbReference type="Proteomes" id="UP000003019"/>
    </source>
</evidence>
<dbReference type="EMBL" id="AGAY01000053">
    <property type="protein sequence ID" value="EGY52324.1"/>
    <property type="molecule type" value="Genomic_DNA"/>
</dbReference>
<proteinExistence type="predicted"/>
<dbReference type="AlphaFoldDB" id="G4CIL9"/>
<organism evidence="1 2">
    <name type="scientific">Neisseria shayeganii 871</name>
    <dbReference type="NCBI Taxonomy" id="1032488"/>
    <lineage>
        <taxon>Bacteria</taxon>
        <taxon>Pseudomonadati</taxon>
        <taxon>Pseudomonadota</taxon>
        <taxon>Betaproteobacteria</taxon>
        <taxon>Neisseriales</taxon>
        <taxon>Neisseriaceae</taxon>
        <taxon>Neisseria</taxon>
    </lineage>
</organism>